<organism evidence="2">
    <name type="scientific">Lotharella oceanica</name>
    <dbReference type="NCBI Taxonomy" id="641309"/>
    <lineage>
        <taxon>Eukaryota</taxon>
        <taxon>Sar</taxon>
        <taxon>Rhizaria</taxon>
        <taxon>Cercozoa</taxon>
        <taxon>Chlorarachniophyceae</taxon>
        <taxon>Lotharella</taxon>
    </lineage>
</organism>
<accession>A0A7S2TPN3</accession>
<sequence length="153" mass="17599">MEKKIKIPRSFKLLEEYDYAVGKENKTKITGQHKGLINYGLMDYTRESKDPLGSWRGIIIGIQGKQSGELLYNFEVTIPNNYPDTPPIVRIKGPKMDMPAIDSRGYVNLSRLPGFSWAPDKWIADVLMEIRKNMNNPNCLRTSTQRAREGNYF</sequence>
<name>A0A7S2TPN3_9EUKA</name>
<dbReference type="InterPro" id="IPR000608">
    <property type="entry name" value="UBC"/>
</dbReference>
<evidence type="ECO:0000313" key="2">
    <source>
        <dbReference type="EMBL" id="CAD9760994.1"/>
    </source>
</evidence>
<dbReference type="PROSITE" id="PS50127">
    <property type="entry name" value="UBC_2"/>
    <property type="match status" value="1"/>
</dbReference>
<dbReference type="Pfam" id="PF00179">
    <property type="entry name" value="UQ_con"/>
    <property type="match status" value="1"/>
</dbReference>
<reference evidence="2" key="1">
    <citation type="submission" date="2021-01" db="EMBL/GenBank/DDBJ databases">
        <authorList>
            <person name="Corre E."/>
            <person name="Pelletier E."/>
            <person name="Niang G."/>
            <person name="Scheremetjew M."/>
            <person name="Finn R."/>
            <person name="Kale V."/>
            <person name="Holt S."/>
            <person name="Cochrane G."/>
            <person name="Meng A."/>
            <person name="Brown T."/>
            <person name="Cohen L."/>
        </authorList>
    </citation>
    <scope>NUCLEOTIDE SEQUENCE</scope>
    <source>
        <strain evidence="2">CCMP622</strain>
    </source>
</reference>
<protein>
    <recommendedName>
        <fullName evidence="1">UBC core domain-containing protein</fullName>
    </recommendedName>
</protein>
<evidence type="ECO:0000259" key="1">
    <source>
        <dbReference type="PROSITE" id="PS50127"/>
    </source>
</evidence>
<dbReference type="Gene3D" id="3.10.110.10">
    <property type="entry name" value="Ubiquitin Conjugating Enzyme"/>
    <property type="match status" value="1"/>
</dbReference>
<proteinExistence type="predicted"/>
<dbReference type="EMBL" id="HBHP01013544">
    <property type="protein sequence ID" value="CAD9760994.1"/>
    <property type="molecule type" value="Transcribed_RNA"/>
</dbReference>
<dbReference type="SUPFAM" id="SSF54495">
    <property type="entry name" value="UBC-like"/>
    <property type="match status" value="1"/>
</dbReference>
<feature type="domain" description="UBC core" evidence="1">
    <location>
        <begin position="8"/>
        <end position="153"/>
    </location>
</feature>
<dbReference type="InterPro" id="IPR016135">
    <property type="entry name" value="UBQ-conjugating_enzyme/RWD"/>
</dbReference>
<gene>
    <name evidence="2" type="ORF">LSP00402_LOCUS8440</name>
</gene>
<dbReference type="AlphaFoldDB" id="A0A7S2TPN3"/>